<dbReference type="PANTHER" id="PTHR46542">
    <property type="entry name" value="X-BOX BINDING PROTEIN 1"/>
    <property type="match status" value="1"/>
</dbReference>
<dbReference type="InterPro" id="IPR046347">
    <property type="entry name" value="bZIP_sf"/>
</dbReference>
<evidence type="ECO:0000259" key="8">
    <source>
        <dbReference type="PROSITE" id="PS50217"/>
    </source>
</evidence>
<dbReference type="PANTHER" id="PTHR46542:SF1">
    <property type="entry name" value="X-BOX BINDING PROTEIN 1"/>
    <property type="match status" value="1"/>
</dbReference>
<keyword evidence="7" id="KW-0175">Coiled coil</keyword>
<feature type="coiled-coil region" evidence="7">
    <location>
        <begin position="83"/>
        <end position="131"/>
    </location>
</feature>
<keyword evidence="2" id="KW-0805">Transcription regulation</keyword>
<keyword evidence="10" id="KW-1185">Reference proteome</keyword>
<dbReference type="OrthoDB" id="20960at2759"/>
<dbReference type="InterPro" id="IPR052470">
    <property type="entry name" value="ER_Stress-Reg_TF"/>
</dbReference>
<evidence type="ECO:0000256" key="4">
    <source>
        <dbReference type="ARBA" id="ARBA00023163"/>
    </source>
</evidence>
<dbReference type="InterPro" id="IPR004827">
    <property type="entry name" value="bZIP"/>
</dbReference>
<evidence type="ECO:0000256" key="5">
    <source>
        <dbReference type="ARBA" id="ARBA00023242"/>
    </source>
</evidence>
<sequence>MAAKTIVITLPRHLKPAQPQVVPAPGPVSPLLTGDFLRVVKDEPDDRAGDKPPRKRQRLDHLTQEEKIMRRKLKNRVAAQTARDRKKLRMDQLELQLADLTEHVSELTNLAAILTNKNTELTEQNVALQEKLSQCTCTGQVETRKKASQSMTSSKEPQGPRVEGVMVPVTMPTDGSAASAPQQRAVGTLAVIRIMALSTLCSQWATQAVMALVMDSALHQQQESKEMPELKYPEYPLPVKKRPTCGKWWGPQQQSWNPAGT</sequence>
<dbReference type="GO" id="GO:0005634">
    <property type="term" value="C:nucleus"/>
    <property type="evidence" value="ECO:0007669"/>
    <property type="project" value="TreeGrafter"/>
</dbReference>
<name>A0A5B7FEG0_PORTR</name>
<evidence type="ECO:0000313" key="10">
    <source>
        <dbReference type="Proteomes" id="UP000324222"/>
    </source>
</evidence>
<evidence type="ECO:0000256" key="6">
    <source>
        <dbReference type="ARBA" id="ARBA00040165"/>
    </source>
</evidence>
<feature type="domain" description="BZIP" evidence="8">
    <location>
        <begin position="65"/>
        <end position="128"/>
    </location>
</feature>
<dbReference type="AlphaFoldDB" id="A0A5B7FEG0"/>
<dbReference type="CDD" id="cd14691">
    <property type="entry name" value="bZIP_XBP1"/>
    <property type="match status" value="1"/>
</dbReference>
<gene>
    <name evidence="9" type="primary">XBP1</name>
    <name evidence="9" type="ORF">E2C01_037096</name>
</gene>
<reference evidence="9 10" key="1">
    <citation type="submission" date="2019-05" db="EMBL/GenBank/DDBJ databases">
        <title>Another draft genome of Portunus trituberculatus and its Hox gene families provides insights of decapod evolution.</title>
        <authorList>
            <person name="Jeong J.-H."/>
            <person name="Song I."/>
            <person name="Kim S."/>
            <person name="Choi T."/>
            <person name="Kim D."/>
            <person name="Ryu S."/>
            <person name="Kim W."/>
        </authorList>
    </citation>
    <scope>NUCLEOTIDE SEQUENCE [LARGE SCALE GENOMIC DNA]</scope>
    <source>
        <tissue evidence="9">Muscle</tissue>
    </source>
</reference>
<evidence type="ECO:0000256" key="1">
    <source>
        <dbReference type="ARBA" id="ARBA00022843"/>
    </source>
</evidence>
<evidence type="ECO:0000256" key="7">
    <source>
        <dbReference type="SAM" id="Coils"/>
    </source>
</evidence>
<dbReference type="SUPFAM" id="SSF57959">
    <property type="entry name" value="Leucine zipper domain"/>
    <property type="match status" value="1"/>
</dbReference>
<accession>A0A5B7FEG0</accession>
<evidence type="ECO:0000256" key="2">
    <source>
        <dbReference type="ARBA" id="ARBA00023015"/>
    </source>
</evidence>
<keyword evidence="1" id="KW-0832">Ubl conjugation</keyword>
<proteinExistence type="predicted"/>
<dbReference type="PROSITE" id="PS00036">
    <property type="entry name" value="BZIP_BASIC"/>
    <property type="match status" value="1"/>
</dbReference>
<dbReference type="Pfam" id="PF07716">
    <property type="entry name" value="bZIP_2"/>
    <property type="match status" value="1"/>
</dbReference>
<keyword evidence="4" id="KW-0804">Transcription</keyword>
<dbReference type="PROSITE" id="PS50217">
    <property type="entry name" value="BZIP"/>
    <property type="match status" value="1"/>
</dbReference>
<evidence type="ECO:0000313" key="9">
    <source>
        <dbReference type="EMBL" id="MPC43448.1"/>
    </source>
</evidence>
<protein>
    <recommendedName>
        <fullName evidence="6">X-box-binding protein 1</fullName>
    </recommendedName>
</protein>
<organism evidence="9 10">
    <name type="scientific">Portunus trituberculatus</name>
    <name type="common">Swimming crab</name>
    <name type="synonym">Neptunus trituberculatus</name>
    <dbReference type="NCBI Taxonomy" id="210409"/>
    <lineage>
        <taxon>Eukaryota</taxon>
        <taxon>Metazoa</taxon>
        <taxon>Ecdysozoa</taxon>
        <taxon>Arthropoda</taxon>
        <taxon>Crustacea</taxon>
        <taxon>Multicrustacea</taxon>
        <taxon>Malacostraca</taxon>
        <taxon>Eumalacostraca</taxon>
        <taxon>Eucarida</taxon>
        <taxon>Decapoda</taxon>
        <taxon>Pleocyemata</taxon>
        <taxon>Brachyura</taxon>
        <taxon>Eubrachyura</taxon>
        <taxon>Portunoidea</taxon>
        <taxon>Portunidae</taxon>
        <taxon>Portuninae</taxon>
        <taxon>Portunus</taxon>
    </lineage>
</organism>
<dbReference type="Proteomes" id="UP000324222">
    <property type="component" value="Unassembled WGS sequence"/>
</dbReference>
<evidence type="ECO:0000256" key="3">
    <source>
        <dbReference type="ARBA" id="ARBA00023125"/>
    </source>
</evidence>
<dbReference type="EMBL" id="VSRR010005836">
    <property type="protein sequence ID" value="MPC43448.1"/>
    <property type="molecule type" value="Genomic_DNA"/>
</dbReference>
<dbReference type="Gene3D" id="1.20.5.170">
    <property type="match status" value="1"/>
</dbReference>
<dbReference type="SMART" id="SM00338">
    <property type="entry name" value="BRLZ"/>
    <property type="match status" value="1"/>
</dbReference>
<dbReference type="GO" id="GO:0000977">
    <property type="term" value="F:RNA polymerase II transcription regulatory region sequence-specific DNA binding"/>
    <property type="evidence" value="ECO:0007669"/>
    <property type="project" value="TreeGrafter"/>
</dbReference>
<keyword evidence="5" id="KW-0539">Nucleus</keyword>
<comment type="caution">
    <text evidence="9">The sequence shown here is derived from an EMBL/GenBank/DDBJ whole genome shotgun (WGS) entry which is preliminary data.</text>
</comment>
<keyword evidence="3" id="KW-0238">DNA-binding</keyword>
<dbReference type="GO" id="GO:0000981">
    <property type="term" value="F:DNA-binding transcription factor activity, RNA polymerase II-specific"/>
    <property type="evidence" value="ECO:0007669"/>
    <property type="project" value="TreeGrafter"/>
</dbReference>